<evidence type="ECO:0000256" key="2">
    <source>
        <dbReference type="ARBA" id="ARBA00023027"/>
    </source>
</evidence>
<dbReference type="InterPro" id="IPR036291">
    <property type="entry name" value="NAD(P)-bd_dom_sf"/>
</dbReference>
<dbReference type="AlphaFoldDB" id="A0A381NW54"/>
<dbReference type="InterPro" id="IPR006140">
    <property type="entry name" value="D-isomer_DH_NAD-bd"/>
</dbReference>
<dbReference type="SUPFAM" id="SSF52283">
    <property type="entry name" value="Formate/glycerate dehydrogenase catalytic domain-like"/>
    <property type="match status" value="1"/>
</dbReference>
<dbReference type="InterPro" id="IPR058205">
    <property type="entry name" value="D-LDH-like"/>
</dbReference>
<name>A0A381NW54_9ZZZZ</name>
<comment type="similarity">
    <text evidence="1">Belongs to the D-isomer specific 2-hydroxyacid dehydrogenase family.</text>
</comment>
<feature type="domain" description="D-isomer specific 2-hydroxyacid dehydrogenase NAD-binding" evidence="3">
    <location>
        <begin position="105"/>
        <end position="289"/>
    </location>
</feature>
<dbReference type="GO" id="GO:0008720">
    <property type="term" value="F:D-lactate dehydrogenase (NAD+) activity"/>
    <property type="evidence" value="ECO:0007669"/>
    <property type="project" value="TreeGrafter"/>
</dbReference>
<evidence type="ECO:0000256" key="1">
    <source>
        <dbReference type="ARBA" id="ARBA00005854"/>
    </source>
</evidence>
<dbReference type="SUPFAM" id="SSF51735">
    <property type="entry name" value="NAD(P)-binding Rossmann-fold domains"/>
    <property type="match status" value="1"/>
</dbReference>
<dbReference type="PANTHER" id="PTHR43026:SF1">
    <property type="entry name" value="2-HYDROXYACID DEHYDROGENASE HOMOLOG 1-RELATED"/>
    <property type="match status" value="1"/>
</dbReference>
<organism evidence="4">
    <name type="scientific">marine metagenome</name>
    <dbReference type="NCBI Taxonomy" id="408172"/>
    <lineage>
        <taxon>unclassified sequences</taxon>
        <taxon>metagenomes</taxon>
        <taxon>ecological metagenomes</taxon>
    </lineage>
</organism>
<evidence type="ECO:0000259" key="3">
    <source>
        <dbReference type="Pfam" id="PF02826"/>
    </source>
</evidence>
<keyword evidence="2" id="KW-0520">NAD</keyword>
<evidence type="ECO:0000313" key="4">
    <source>
        <dbReference type="EMBL" id="SUZ58790.1"/>
    </source>
</evidence>
<gene>
    <name evidence="4" type="ORF">METZ01_LOCUS11644</name>
</gene>
<reference evidence="4" key="1">
    <citation type="submission" date="2018-05" db="EMBL/GenBank/DDBJ databases">
        <authorList>
            <person name="Lanie J.A."/>
            <person name="Ng W.-L."/>
            <person name="Kazmierczak K.M."/>
            <person name="Andrzejewski T.M."/>
            <person name="Davidsen T.M."/>
            <person name="Wayne K.J."/>
            <person name="Tettelin H."/>
            <person name="Glass J.I."/>
            <person name="Rusch D."/>
            <person name="Podicherti R."/>
            <person name="Tsui H.-C.T."/>
            <person name="Winkler M.E."/>
        </authorList>
    </citation>
    <scope>NUCLEOTIDE SEQUENCE</scope>
</reference>
<proteinExistence type="inferred from homology"/>
<dbReference type="Pfam" id="PF02826">
    <property type="entry name" value="2-Hacid_dh_C"/>
    <property type="match status" value="1"/>
</dbReference>
<dbReference type="PANTHER" id="PTHR43026">
    <property type="entry name" value="2-HYDROXYACID DEHYDROGENASE HOMOLOG 1-RELATED"/>
    <property type="match status" value="1"/>
</dbReference>
<accession>A0A381NW54</accession>
<dbReference type="GO" id="GO:0051287">
    <property type="term" value="F:NAD binding"/>
    <property type="evidence" value="ECO:0007669"/>
    <property type="project" value="InterPro"/>
</dbReference>
<dbReference type="Gene3D" id="3.40.50.720">
    <property type="entry name" value="NAD(P)-binding Rossmann-like Domain"/>
    <property type="match status" value="2"/>
</dbReference>
<protein>
    <recommendedName>
        <fullName evidence="3">D-isomer specific 2-hydroxyacid dehydrogenase NAD-binding domain-containing protein</fullName>
    </recommendedName>
</protein>
<dbReference type="EMBL" id="UINC01000642">
    <property type="protein sequence ID" value="SUZ58790.1"/>
    <property type="molecule type" value="Genomic_DNA"/>
</dbReference>
<sequence length="311" mass="34833">MKILHLDSTYSYLSNELEKLGFTNDFDFKSSKKKIENIIFSYSGIIIRSRIIIDKSLIDKAVNLKFIARVGSGLENIDLDHANKKNIKVISAPGGNSNAVGEHALGMLLSLMNNIPNAQKEIRNGIWARESNRGFELKNKTIGLIGYGNTGKSFAKKLSGFDVKTLFYDLKPNLEDSFAKEVSIEEIQKNADVISLHTSLTKEAYQIINKTFINKCNKPFWLINTARGQCINSKDLIVGIKNNKILGAGLDVLEFEKKSFEKLSETLDSNSDLLYLIKSKKIIVTPHIAGWTHESKINLAKVILKKIKNSI</sequence>